<gene>
    <name evidence="1" type="ORF">H1R20_g6736</name>
</gene>
<name>A0A9W8JGI9_9AGAR</name>
<protein>
    <submittedName>
        <fullName evidence="1">Uncharacterized protein</fullName>
    </submittedName>
</protein>
<dbReference type="AlphaFoldDB" id="A0A9W8JGI9"/>
<dbReference type="Proteomes" id="UP001140091">
    <property type="component" value="Unassembled WGS sequence"/>
</dbReference>
<proteinExistence type="predicted"/>
<organism evidence="1 2">
    <name type="scientific">Candolleomyces eurysporus</name>
    <dbReference type="NCBI Taxonomy" id="2828524"/>
    <lineage>
        <taxon>Eukaryota</taxon>
        <taxon>Fungi</taxon>
        <taxon>Dikarya</taxon>
        <taxon>Basidiomycota</taxon>
        <taxon>Agaricomycotina</taxon>
        <taxon>Agaricomycetes</taxon>
        <taxon>Agaricomycetidae</taxon>
        <taxon>Agaricales</taxon>
        <taxon>Agaricineae</taxon>
        <taxon>Psathyrellaceae</taxon>
        <taxon>Candolleomyces</taxon>
    </lineage>
</organism>
<accession>A0A9W8JGI9</accession>
<dbReference type="EMBL" id="JANBPK010000844">
    <property type="protein sequence ID" value="KAJ2930408.1"/>
    <property type="molecule type" value="Genomic_DNA"/>
</dbReference>
<keyword evidence="2" id="KW-1185">Reference proteome</keyword>
<comment type="caution">
    <text evidence="1">The sequence shown here is derived from an EMBL/GenBank/DDBJ whole genome shotgun (WGS) entry which is preliminary data.</text>
</comment>
<feature type="non-terminal residue" evidence="1">
    <location>
        <position position="64"/>
    </location>
</feature>
<reference evidence="1" key="1">
    <citation type="submission" date="2022-06" db="EMBL/GenBank/DDBJ databases">
        <title>Genome Sequence of Candolleomyces eurysporus.</title>
        <authorList>
            <person name="Buettner E."/>
        </authorList>
    </citation>
    <scope>NUCLEOTIDE SEQUENCE</scope>
    <source>
        <strain evidence="1">VTCC 930004</strain>
    </source>
</reference>
<evidence type="ECO:0000313" key="1">
    <source>
        <dbReference type="EMBL" id="KAJ2930408.1"/>
    </source>
</evidence>
<evidence type="ECO:0000313" key="2">
    <source>
        <dbReference type="Proteomes" id="UP001140091"/>
    </source>
</evidence>
<sequence>MLTDLAGLPPARTYTPQPLDSHFLDAYTGRLLNDRTLRLVRSPCLKRPTLNHLVFLERYERSSL</sequence>